<evidence type="ECO:0000256" key="4">
    <source>
        <dbReference type="ARBA" id="ARBA00022889"/>
    </source>
</evidence>
<comment type="subcellular location">
    <subcellularLocation>
        <location evidence="1">Membrane</location>
        <topology evidence="1">Multi-pass membrane protein</topology>
    </subcellularLocation>
</comment>
<protein>
    <submittedName>
        <fullName evidence="8">CSON013181 protein</fullName>
    </submittedName>
</protein>
<keyword evidence="5 7" id="KW-1133">Transmembrane helix</keyword>
<keyword evidence="4" id="KW-0130">Cell adhesion</keyword>
<dbReference type="GO" id="GO:0016020">
    <property type="term" value="C:membrane"/>
    <property type="evidence" value="ECO:0007669"/>
    <property type="project" value="UniProtKB-SubCell"/>
</dbReference>
<dbReference type="VEuPathDB" id="VectorBase:CSON013181"/>
<dbReference type="PANTHER" id="PTHR12316">
    <property type="entry name" value="NINJURIN-RELATED"/>
    <property type="match status" value="1"/>
</dbReference>
<evidence type="ECO:0000313" key="8">
    <source>
        <dbReference type="EMBL" id="SSX05841.1"/>
    </source>
</evidence>
<feature type="transmembrane region" description="Helical" evidence="7">
    <location>
        <begin position="63"/>
        <end position="81"/>
    </location>
</feature>
<dbReference type="EMBL" id="UFQS01000656">
    <property type="protein sequence ID" value="SSX05841.1"/>
    <property type="molecule type" value="Genomic_DNA"/>
</dbReference>
<evidence type="ECO:0000256" key="1">
    <source>
        <dbReference type="ARBA" id="ARBA00004141"/>
    </source>
</evidence>
<dbReference type="PANTHER" id="PTHR12316:SF17">
    <property type="entry name" value="NINJURIN C, ISOFORM D"/>
    <property type="match status" value="1"/>
</dbReference>
<evidence type="ECO:0000256" key="5">
    <source>
        <dbReference type="ARBA" id="ARBA00022989"/>
    </source>
</evidence>
<evidence type="ECO:0000256" key="6">
    <source>
        <dbReference type="ARBA" id="ARBA00023136"/>
    </source>
</evidence>
<accession>A0A336KP00</accession>
<gene>
    <name evidence="8" type="primary">CSON013181</name>
</gene>
<evidence type="ECO:0000256" key="7">
    <source>
        <dbReference type="SAM" id="Phobius"/>
    </source>
</evidence>
<comment type="similarity">
    <text evidence="2">Belongs to the ninjurin family.</text>
</comment>
<dbReference type="Pfam" id="PF04923">
    <property type="entry name" value="Ninjurin"/>
    <property type="match status" value="1"/>
</dbReference>
<proteinExistence type="inferred from homology"/>
<feature type="transmembrane region" description="Helical" evidence="7">
    <location>
        <begin position="102"/>
        <end position="129"/>
    </location>
</feature>
<dbReference type="AlphaFoldDB" id="A0A336KP00"/>
<evidence type="ECO:0000313" key="9">
    <source>
        <dbReference type="EMBL" id="SSX26200.1"/>
    </source>
</evidence>
<keyword evidence="6 7" id="KW-0472">Membrane</keyword>
<dbReference type="InterPro" id="IPR007007">
    <property type="entry name" value="Ninjurin"/>
</dbReference>
<sequence length="163" mass="18157">MTKVTPLDAKLAQTTEEFMQKPMDIGRYQTKKSIAQGMLDISLLTANISQLKYVLQVGHKHEFYTLLIMLLSVMSTGVLNLSMSLLNDCKINERTANKSGHIINYIVTGSSFLVVAKMFNLSLFIYALIAKPVQWETSEISGRLRTICGAKLEMKGGDNADIH</sequence>
<reference evidence="9" key="2">
    <citation type="submission" date="2018-07" db="EMBL/GenBank/DDBJ databases">
        <authorList>
            <person name="Quirk P.G."/>
            <person name="Krulwich T.A."/>
        </authorList>
    </citation>
    <scope>NUCLEOTIDE SEQUENCE</scope>
</reference>
<dbReference type="EMBL" id="UFQT01000656">
    <property type="protein sequence ID" value="SSX26200.1"/>
    <property type="molecule type" value="Genomic_DNA"/>
</dbReference>
<organism evidence="8">
    <name type="scientific">Culicoides sonorensis</name>
    <name type="common">Biting midge</name>
    <dbReference type="NCBI Taxonomy" id="179676"/>
    <lineage>
        <taxon>Eukaryota</taxon>
        <taxon>Metazoa</taxon>
        <taxon>Ecdysozoa</taxon>
        <taxon>Arthropoda</taxon>
        <taxon>Hexapoda</taxon>
        <taxon>Insecta</taxon>
        <taxon>Pterygota</taxon>
        <taxon>Neoptera</taxon>
        <taxon>Endopterygota</taxon>
        <taxon>Diptera</taxon>
        <taxon>Nematocera</taxon>
        <taxon>Chironomoidea</taxon>
        <taxon>Ceratopogonidae</taxon>
        <taxon>Ceratopogoninae</taxon>
        <taxon>Culicoides</taxon>
        <taxon>Monoculicoides</taxon>
    </lineage>
</organism>
<dbReference type="GO" id="GO:0007155">
    <property type="term" value="P:cell adhesion"/>
    <property type="evidence" value="ECO:0007669"/>
    <property type="project" value="UniProtKB-KW"/>
</dbReference>
<reference evidence="8" key="1">
    <citation type="submission" date="2018-04" db="EMBL/GenBank/DDBJ databases">
        <authorList>
            <person name="Go L.Y."/>
            <person name="Mitchell J.A."/>
        </authorList>
    </citation>
    <scope>NUCLEOTIDE SEQUENCE</scope>
    <source>
        <tissue evidence="8">Whole organism</tissue>
    </source>
</reference>
<evidence type="ECO:0000256" key="3">
    <source>
        <dbReference type="ARBA" id="ARBA00022692"/>
    </source>
</evidence>
<evidence type="ECO:0000256" key="2">
    <source>
        <dbReference type="ARBA" id="ARBA00008141"/>
    </source>
</evidence>
<dbReference type="GO" id="GO:0042246">
    <property type="term" value="P:tissue regeneration"/>
    <property type="evidence" value="ECO:0007669"/>
    <property type="project" value="InterPro"/>
</dbReference>
<name>A0A336KP00_CULSO</name>
<keyword evidence="3 7" id="KW-0812">Transmembrane</keyword>